<evidence type="ECO:0000256" key="1">
    <source>
        <dbReference type="ARBA" id="ARBA00004766"/>
    </source>
</evidence>
<dbReference type="InterPro" id="IPR005260">
    <property type="entry name" value="Asp_kin_monofn"/>
</dbReference>
<evidence type="ECO:0000313" key="13">
    <source>
        <dbReference type="Proteomes" id="UP000295531"/>
    </source>
</evidence>
<dbReference type="PANTHER" id="PTHR21499">
    <property type="entry name" value="ASPARTATE KINASE"/>
    <property type="match status" value="1"/>
</dbReference>
<dbReference type="NCBIfam" id="NF006570">
    <property type="entry name" value="PRK09084.1"/>
    <property type="match status" value="1"/>
</dbReference>
<feature type="binding site" evidence="8">
    <location>
        <position position="54"/>
    </location>
    <ligand>
        <name>substrate</name>
    </ligand>
</feature>
<evidence type="ECO:0000259" key="11">
    <source>
        <dbReference type="PROSITE" id="PS51671"/>
    </source>
</evidence>
<dbReference type="EC" id="2.7.2.4" evidence="9"/>
<dbReference type="PIRSF" id="PIRSF000726">
    <property type="entry name" value="Asp_kin"/>
    <property type="match status" value="1"/>
</dbReference>
<dbReference type="InterPro" id="IPR054352">
    <property type="entry name" value="ACT_Aspartokinase"/>
</dbReference>
<dbReference type="InterPro" id="IPR001048">
    <property type="entry name" value="Asp/Glu/Uridylate_kinase"/>
</dbReference>
<dbReference type="GO" id="GO:0005829">
    <property type="term" value="C:cytosol"/>
    <property type="evidence" value="ECO:0007669"/>
    <property type="project" value="TreeGrafter"/>
</dbReference>
<name>A0A4R6PJE0_9GAMM</name>
<dbReference type="UniPathway" id="UPA00050">
    <property type="reaction ID" value="UER00461"/>
</dbReference>
<dbReference type="InterPro" id="IPR002912">
    <property type="entry name" value="ACT_dom"/>
</dbReference>
<dbReference type="GO" id="GO:0009089">
    <property type="term" value="P:lysine biosynthetic process via diaminopimelate"/>
    <property type="evidence" value="ECO:0007669"/>
    <property type="project" value="UniProtKB-UniPathway"/>
</dbReference>
<accession>A0A4R6PJE0</accession>
<comment type="similarity">
    <text evidence="2 9">Belongs to the aspartokinase family.</text>
</comment>
<dbReference type="AlphaFoldDB" id="A0A4R6PJE0"/>
<keyword evidence="6 8" id="KW-0067">ATP-binding</keyword>
<comment type="caution">
    <text evidence="12">The sequence shown here is derived from an EMBL/GenBank/DDBJ whole genome shotgun (WGS) entry which is preliminary data.</text>
</comment>
<evidence type="ECO:0000313" key="12">
    <source>
        <dbReference type="EMBL" id="TDP38181.1"/>
    </source>
</evidence>
<keyword evidence="13" id="KW-1185">Reference proteome</keyword>
<sequence length="459" mass="49458">MSVTPISKQVAIIQVAKFGGTSMADADAIRACVAIICAEKAPTLVVVSACAGITNRLIAISESRTLVERQRLADEIIQRHQHIAEQAHVDTRCREALQQLHQQLIDIIVAPCPTSTVALLRRRDLILSFGERCSSELFAAIWRQYNDSATCVDARDFLPTDGRHGQASPDWVAMQQACQPLQQRLQAGDAMVTQGFVGSGPEGYTTTLGRGGSDYSAALFAAAMQTQRLNIWTDVAGIYTTDPRVCEDARPLAEISFAEAAELATFGAKVLHPKSLKPAIEHGIDVFVGHSRKPEQGGTLISATPVERPSIRALALRRNQTLLTVHSVDMLHATGFLARLFDVLARYDVSVDLVTTSEVSIAITLDEEGSKANGDTVLAEAMLTELQQFAHVNIESGLTLIAVIGNDIGHFGDISPSVLQAASPATIRMVCQGASHHNLCFLVDDKAADTVVKKLHAKL</sequence>
<feature type="binding site" evidence="8">
    <location>
        <begin position="17"/>
        <end position="20"/>
    </location>
    <ligand>
        <name>ATP</name>
        <dbReference type="ChEBI" id="CHEBI:30616"/>
    </ligand>
</feature>
<dbReference type="RefSeq" id="WP_133539230.1">
    <property type="nucleotide sequence ID" value="NZ_SNXI01000005.1"/>
</dbReference>
<dbReference type="GO" id="GO:0009088">
    <property type="term" value="P:threonine biosynthetic process"/>
    <property type="evidence" value="ECO:0007669"/>
    <property type="project" value="UniProtKB-UniPathway"/>
</dbReference>
<reference evidence="12 13" key="1">
    <citation type="submission" date="2019-03" db="EMBL/GenBank/DDBJ databases">
        <title>Freshwater and sediment microbial communities from various areas in North America, analyzing microbe dynamics in response to fracking.</title>
        <authorList>
            <person name="Lamendella R."/>
        </authorList>
    </citation>
    <scope>NUCLEOTIDE SEQUENCE [LARGE SCALE GENOMIC DNA]</scope>
    <source>
        <strain evidence="12 13">18_TX</strain>
    </source>
</reference>
<evidence type="ECO:0000256" key="8">
    <source>
        <dbReference type="PIRSR" id="PIRSR000726-1"/>
    </source>
</evidence>
<evidence type="ECO:0000256" key="4">
    <source>
        <dbReference type="ARBA" id="ARBA00022741"/>
    </source>
</evidence>
<dbReference type="Gene3D" id="1.20.120.1320">
    <property type="entry name" value="Aspartokinase, catalytic domain"/>
    <property type="match status" value="1"/>
</dbReference>
<dbReference type="SUPFAM" id="SSF53633">
    <property type="entry name" value="Carbamate kinase-like"/>
    <property type="match status" value="1"/>
</dbReference>
<comment type="pathway">
    <text evidence="10">Amino-acid biosynthesis; L-methionine biosynthesis via de novo pathway; L-homoserine from L-aspartate: step 1/3.</text>
</comment>
<dbReference type="PROSITE" id="PS51671">
    <property type="entry name" value="ACT"/>
    <property type="match status" value="1"/>
</dbReference>
<evidence type="ECO:0000256" key="6">
    <source>
        <dbReference type="ARBA" id="ARBA00022840"/>
    </source>
</evidence>
<dbReference type="Pfam" id="PF00696">
    <property type="entry name" value="AA_kinase"/>
    <property type="match status" value="1"/>
</dbReference>
<dbReference type="EMBL" id="SNXI01000005">
    <property type="protein sequence ID" value="TDP38181.1"/>
    <property type="molecule type" value="Genomic_DNA"/>
</dbReference>
<dbReference type="InterPro" id="IPR036393">
    <property type="entry name" value="AceGlu_kinase-like_sf"/>
</dbReference>
<dbReference type="OrthoDB" id="9799110at2"/>
<dbReference type="NCBIfam" id="TIGR00657">
    <property type="entry name" value="asp_kinases"/>
    <property type="match status" value="1"/>
</dbReference>
<dbReference type="InterPro" id="IPR042199">
    <property type="entry name" value="AsparK_Bifunc_asparK/hSer_DH"/>
</dbReference>
<evidence type="ECO:0000256" key="10">
    <source>
        <dbReference type="RuleBase" id="RU004249"/>
    </source>
</evidence>
<comment type="pathway">
    <text evidence="10">Amino-acid biosynthesis; L-threonine biosynthesis; L-threonine from L-aspartate: step 1/5.</text>
</comment>
<comment type="pathway">
    <text evidence="1 10">Amino-acid biosynthesis; L-lysine biosynthesis via DAP pathway; (S)-tetrahydrodipicolinate from L-aspartate: step 1/4.</text>
</comment>
<dbReference type="Pfam" id="PF22468">
    <property type="entry name" value="ACT_9"/>
    <property type="match status" value="1"/>
</dbReference>
<feature type="domain" description="ACT" evidence="11">
    <location>
        <begin position="325"/>
        <end position="403"/>
    </location>
</feature>
<dbReference type="GO" id="GO:0009090">
    <property type="term" value="P:homoserine biosynthetic process"/>
    <property type="evidence" value="ECO:0007669"/>
    <property type="project" value="TreeGrafter"/>
</dbReference>
<dbReference type="Gene3D" id="3.30.70.260">
    <property type="match status" value="2"/>
</dbReference>
<dbReference type="SUPFAM" id="SSF55021">
    <property type="entry name" value="ACT-like"/>
    <property type="match status" value="2"/>
</dbReference>
<evidence type="ECO:0000256" key="5">
    <source>
        <dbReference type="ARBA" id="ARBA00022777"/>
    </source>
</evidence>
<evidence type="ECO:0000256" key="7">
    <source>
        <dbReference type="ARBA" id="ARBA00047872"/>
    </source>
</evidence>
<protein>
    <recommendedName>
        <fullName evidence="9">Aspartokinase</fullName>
        <ecNumber evidence="9">2.7.2.4</ecNumber>
    </recommendedName>
</protein>
<evidence type="ECO:0000256" key="3">
    <source>
        <dbReference type="ARBA" id="ARBA00022679"/>
    </source>
</evidence>
<proteinExistence type="inferred from homology"/>
<dbReference type="Gene3D" id="3.40.1160.10">
    <property type="entry name" value="Acetylglutamate kinase-like"/>
    <property type="match status" value="1"/>
</dbReference>
<dbReference type="InterPro" id="IPR001341">
    <property type="entry name" value="Asp_kinase"/>
</dbReference>
<dbReference type="PROSITE" id="PS00324">
    <property type="entry name" value="ASPARTOKINASE"/>
    <property type="match status" value="1"/>
</dbReference>
<evidence type="ECO:0000256" key="2">
    <source>
        <dbReference type="ARBA" id="ARBA00010122"/>
    </source>
</evidence>
<dbReference type="GO" id="GO:0004072">
    <property type="term" value="F:aspartate kinase activity"/>
    <property type="evidence" value="ECO:0007669"/>
    <property type="project" value="UniProtKB-EC"/>
</dbReference>
<keyword evidence="4 8" id="KW-0547">Nucleotide-binding</keyword>
<feature type="binding site" evidence="8">
    <location>
        <position position="244"/>
    </location>
    <ligand>
        <name>ATP</name>
        <dbReference type="ChEBI" id="CHEBI:30616"/>
    </ligand>
</feature>
<dbReference type="UniPathway" id="UPA00034">
    <property type="reaction ID" value="UER00015"/>
</dbReference>
<dbReference type="InterPro" id="IPR045865">
    <property type="entry name" value="ACT-like_dom_sf"/>
</dbReference>
<dbReference type="GO" id="GO:0005524">
    <property type="term" value="F:ATP binding"/>
    <property type="evidence" value="ECO:0007669"/>
    <property type="project" value="UniProtKB-KW"/>
</dbReference>
<gene>
    <name evidence="12" type="ORF">DEU29_10532</name>
</gene>
<keyword evidence="10" id="KW-0028">Amino-acid biosynthesis</keyword>
<feature type="binding site" evidence="8">
    <location>
        <position position="131"/>
    </location>
    <ligand>
        <name>substrate</name>
    </ligand>
</feature>
<dbReference type="UniPathway" id="UPA00051">
    <property type="reaction ID" value="UER00462"/>
</dbReference>
<feature type="binding site" evidence="8">
    <location>
        <begin position="269"/>
        <end position="270"/>
    </location>
    <ligand>
        <name>ATP</name>
        <dbReference type="ChEBI" id="CHEBI:30616"/>
    </ligand>
</feature>
<dbReference type="PANTHER" id="PTHR21499:SF59">
    <property type="entry name" value="ASPARTOKINASE"/>
    <property type="match status" value="1"/>
</dbReference>
<organism evidence="12 13">
    <name type="scientific">Idiomarina aquatica</name>
    <dbReference type="NCBI Taxonomy" id="1327752"/>
    <lineage>
        <taxon>Bacteria</taxon>
        <taxon>Pseudomonadati</taxon>
        <taxon>Pseudomonadota</taxon>
        <taxon>Gammaproteobacteria</taxon>
        <taxon>Alteromonadales</taxon>
        <taxon>Idiomarinaceae</taxon>
        <taxon>Idiomarina</taxon>
    </lineage>
</organism>
<feature type="binding site" evidence="8">
    <location>
        <position position="239"/>
    </location>
    <ligand>
        <name>ATP</name>
        <dbReference type="ChEBI" id="CHEBI:30616"/>
    </ligand>
</feature>
<keyword evidence="5 9" id="KW-0418">Kinase</keyword>
<evidence type="ECO:0000256" key="9">
    <source>
        <dbReference type="RuleBase" id="RU003448"/>
    </source>
</evidence>
<dbReference type="InterPro" id="IPR018042">
    <property type="entry name" value="Aspartate_kinase_CS"/>
</dbReference>
<comment type="catalytic activity">
    <reaction evidence="7 9">
        <text>L-aspartate + ATP = 4-phospho-L-aspartate + ADP</text>
        <dbReference type="Rhea" id="RHEA:23776"/>
        <dbReference type="ChEBI" id="CHEBI:29991"/>
        <dbReference type="ChEBI" id="CHEBI:30616"/>
        <dbReference type="ChEBI" id="CHEBI:57535"/>
        <dbReference type="ChEBI" id="CHEBI:456216"/>
        <dbReference type="EC" id="2.7.2.4"/>
    </reaction>
</comment>
<dbReference type="Proteomes" id="UP000295531">
    <property type="component" value="Unassembled WGS sequence"/>
</dbReference>
<keyword evidence="3 9" id="KW-0808">Transferase</keyword>
<feature type="binding site" evidence="8">
    <location>
        <begin position="233"/>
        <end position="234"/>
    </location>
    <ligand>
        <name>ATP</name>
        <dbReference type="ChEBI" id="CHEBI:30616"/>
    </ligand>
</feature>